<protein>
    <submittedName>
        <fullName evidence="1">Uncharacterized protein</fullName>
    </submittedName>
</protein>
<dbReference type="AlphaFoldDB" id="A0A6B3QS98"/>
<sequence length="228" mass="26162">MSSGDDRIWFLGNPWPDGHRIVEFEWGGWLDPDIGLRFTFELESADYNADDPPELEDDDDGDDGWGSSLESSKVVWRNYHRCSIRPAMGFVVGTPDEPLDFEVLASRTFRVDRPEDVAQLDDEDDLAFHIYLLGHDSVADHHIRFPATHAPFEFGLEWVGRLALTYIGDEEFKHRFRVRVGRATFRGFQVPDELDDEAADRLLTACVRDAARFRLSRDGGERRYVPVS</sequence>
<gene>
    <name evidence="1" type="ORF">GUR47_24590</name>
</gene>
<dbReference type="EMBL" id="JAAIFS010000005">
    <property type="protein sequence ID" value="NEV89817.1"/>
    <property type="molecule type" value="Genomic_DNA"/>
</dbReference>
<name>A0A6B3QS98_STRTE</name>
<reference evidence="1" key="1">
    <citation type="journal article" date="2020" name="Microorganisms">
        <title>Isolation, Genomic and Metabolomic Characterization of Streptomyces tendae VITAKN with Quorum Sensing Inhibitory Activity from Southern India.</title>
        <authorList>
            <person name="Ishaque N.M."/>
            <person name="Burgsdorf I."/>
            <person name="Limlingan Malit J.J."/>
            <person name="Saha S."/>
            <person name="Teta R."/>
            <person name="Ewe D."/>
            <person name="Kannabiran K."/>
            <person name="Hrouzek P."/>
            <person name="Steindler L."/>
            <person name="Costantino V."/>
            <person name="Saurav K."/>
        </authorList>
    </citation>
    <scope>NUCLEOTIDE SEQUENCE</scope>
    <source>
        <strain evidence="1">VITAKN</strain>
    </source>
</reference>
<proteinExistence type="predicted"/>
<organism evidence="1">
    <name type="scientific">Streptomyces tendae</name>
    <dbReference type="NCBI Taxonomy" id="1932"/>
    <lineage>
        <taxon>Bacteria</taxon>
        <taxon>Bacillati</taxon>
        <taxon>Actinomycetota</taxon>
        <taxon>Actinomycetes</taxon>
        <taxon>Kitasatosporales</taxon>
        <taxon>Streptomycetaceae</taxon>
        <taxon>Streptomyces</taxon>
    </lineage>
</organism>
<accession>A0A6B3QS98</accession>
<dbReference type="RefSeq" id="WP_164459734.1">
    <property type="nucleotide sequence ID" value="NZ_JAAIFS010000005.1"/>
</dbReference>
<evidence type="ECO:0000313" key="1">
    <source>
        <dbReference type="EMBL" id="NEV89817.1"/>
    </source>
</evidence>
<comment type="caution">
    <text evidence="1">The sequence shown here is derived from an EMBL/GenBank/DDBJ whole genome shotgun (WGS) entry which is preliminary data.</text>
</comment>